<dbReference type="InterPro" id="IPR036322">
    <property type="entry name" value="WD40_repeat_dom_sf"/>
</dbReference>
<dbReference type="PANTHER" id="PTHR19849:SF0">
    <property type="entry name" value="PHOSPHOLIPASE A-2-ACTIVATING PROTEIN"/>
    <property type="match status" value="1"/>
</dbReference>
<dbReference type="PROSITE" id="PS50294">
    <property type="entry name" value="WD_REPEATS_REGION"/>
    <property type="match status" value="3"/>
</dbReference>
<dbReference type="GO" id="GO:0043130">
    <property type="term" value="F:ubiquitin binding"/>
    <property type="evidence" value="ECO:0007669"/>
    <property type="project" value="TreeGrafter"/>
</dbReference>
<keyword evidence="9" id="KW-1185">Reference proteome</keyword>
<feature type="repeat" description="WD" evidence="5">
    <location>
        <begin position="180"/>
        <end position="213"/>
    </location>
</feature>
<feature type="domain" description="PUL" evidence="7">
    <location>
        <begin position="466"/>
        <end position="701"/>
    </location>
</feature>
<protein>
    <recommendedName>
        <fullName evidence="10">Phospholipase A-2-activating protein</fullName>
    </recommendedName>
</protein>
<dbReference type="SMART" id="SM00320">
    <property type="entry name" value="WD40"/>
    <property type="match status" value="6"/>
</dbReference>
<dbReference type="Proteomes" id="UP000788993">
    <property type="component" value="Unassembled WGS sequence"/>
</dbReference>
<evidence type="ECO:0000259" key="7">
    <source>
        <dbReference type="PROSITE" id="PS51396"/>
    </source>
</evidence>
<dbReference type="GO" id="GO:0005737">
    <property type="term" value="C:cytoplasm"/>
    <property type="evidence" value="ECO:0007669"/>
    <property type="project" value="UniProtKB-SubCell"/>
</dbReference>
<dbReference type="Gene3D" id="3.10.20.870">
    <property type="entry name" value="PFU (PLAA family ubiquitin binding), C-terminal domain"/>
    <property type="match status" value="1"/>
</dbReference>
<organism evidence="8 9">
    <name type="scientific">Ogataea polymorpha</name>
    <dbReference type="NCBI Taxonomy" id="460523"/>
    <lineage>
        <taxon>Eukaryota</taxon>
        <taxon>Fungi</taxon>
        <taxon>Dikarya</taxon>
        <taxon>Ascomycota</taxon>
        <taxon>Saccharomycotina</taxon>
        <taxon>Pichiomycetes</taxon>
        <taxon>Pichiales</taxon>
        <taxon>Pichiaceae</taxon>
        <taxon>Ogataea</taxon>
    </lineage>
</organism>
<reference evidence="8" key="1">
    <citation type="journal article" date="2021" name="Open Biol.">
        <title>Shared evolutionary footprints suggest mitochondrial oxidative damage underlies multiple complex I losses in fungi.</title>
        <authorList>
            <person name="Schikora-Tamarit M.A."/>
            <person name="Marcet-Houben M."/>
            <person name="Nosek J."/>
            <person name="Gabaldon T."/>
        </authorList>
    </citation>
    <scope>NUCLEOTIDE SEQUENCE</scope>
    <source>
        <strain evidence="8">NCAIM Y.01608</strain>
    </source>
</reference>
<dbReference type="CDD" id="cd00200">
    <property type="entry name" value="WD40"/>
    <property type="match status" value="1"/>
</dbReference>
<dbReference type="PROSITE" id="PS50082">
    <property type="entry name" value="WD_REPEATS_2"/>
    <property type="match status" value="5"/>
</dbReference>
<name>A0A9P8PM43_9ASCO</name>
<dbReference type="InterPro" id="IPR013535">
    <property type="entry name" value="PUL_dom"/>
</dbReference>
<evidence type="ECO:0000256" key="5">
    <source>
        <dbReference type="PROSITE-ProRule" id="PRU00221"/>
    </source>
</evidence>
<proteinExistence type="predicted"/>
<comment type="subcellular location">
    <subcellularLocation>
        <location evidence="1">Cytoplasm</location>
    </subcellularLocation>
</comment>
<evidence type="ECO:0000259" key="6">
    <source>
        <dbReference type="PROSITE" id="PS51394"/>
    </source>
</evidence>
<evidence type="ECO:0008006" key="10">
    <source>
        <dbReference type="Google" id="ProtNLM"/>
    </source>
</evidence>
<keyword evidence="3 5" id="KW-0853">WD repeat</keyword>
<evidence type="ECO:0000256" key="3">
    <source>
        <dbReference type="ARBA" id="ARBA00022574"/>
    </source>
</evidence>
<feature type="repeat" description="WD" evidence="5">
    <location>
        <begin position="141"/>
        <end position="172"/>
    </location>
</feature>
<dbReference type="EMBL" id="JAEUBD010000526">
    <property type="protein sequence ID" value="KAH3674040.1"/>
    <property type="molecule type" value="Genomic_DNA"/>
</dbReference>
<reference evidence="8" key="2">
    <citation type="submission" date="2021-01" db="EMBL/GenBank/DDBJ databases">
        <authorList>
            <person name="Schikora-Tamarit M.A."/>
        </authorList>
    </citation>
    <scope>NUCLEOTIDE SEQUENCE</scope>
    <source>
        <strain evidence="8">NCAIM Y.01608</strain>
    </source>
</reference>
<dbReference type="InterPro" id="IPR001680">
    <property type="entry name" value="WD40_rpt"/>
</dbReference>
<dbReference type="Pfam" id="PF00400">
    <property type="entry name" value="WD40"/>
    <property type="match status" value="5"/>
</dbReference>
<comment type="caution">
    <text evidence="8">The sequence shown here is derived from an EMBL/GenBank/DDBJ whole genome shotgun (WGS) entry which is preliminary data.</text>
</comment>
<dbReference type="InterPro" id="IPR038122">
    <property type="entry name" value="PFU_sf"/>
</dbReference>
<gene>
    <name evidence="8" type="ORF">OGATHE_002020</name>
</gene>
<dbReference type="GO" id="GO:0010992">
    <property type="term" value="P:ubiquitin recycling"/>
    <property type="evidence" value="ECO:0007669"/>
    <property type="project" value="TreeGrafter"/>
</dbReference>
<evidence type="ECO:0000313" key="9">
    <source>
        <dbReference type="Proteomes" id="UP000788993"/>
    </source>
</evidence>
<feature type="repeat" description="WD" evidence="5">
    <location>
        <begin position="102"/>
        <end position="131"/>
    </location>
</feature>
<dbReference type="Gene3D" id="1.25.10.10">
    <property type="entry name" value="Leucine-rich Repeat Variant"/>
    <property type="match status" value="1"/>
</dbReference>
<accession>A0A9P8PM43</accession>
<feature type="domain" description="PFU" evidence="6">
    <location>
        <begin position="355"/>
        <end position="450"/>
    </location>
</feature>
<feature type="repeat" description="WD" evidence="5">
    <location>
        <begin position="220"/>
        <end position="251"/>
    </location>
</feature>
<keyword evidence="2" id="KW-0963">Cytoplasm</keyword>
<evidence type="ECO:0000256" key="2">
    <source>
        <dbReference type="ARBA" id="ARBA00022490"/>
    </source>
</evidence>
<dbReference type="PROSITE" id="PS51396">
    <property type="entry name" value="PUL"/>
    <property type="match status" value="1"/>
</dbReference>
<evidence type="ECO:0000313" key="8">
    <source>
        <dbReference type="EMBL" id="KAH3674040.1"/>
    </source>
</evidence>
<dbReference type="GO" id="GO:0043161">
    <property type="term" value="P:proteasome-mediated ubiquitin-dependent protein catabolic process"/>
    <property type="evidence" value="ECO:0007669"/>
    <property type="project" value="TreeGrafter"/>
</dbReference>
<dbReference type="Pfam" id="PF09070">
    <property type="entry name" value="PFU"/>
    <property type="match status" value="1"/>
</dbReference>
<evidence type="ECO:0000256" key="1">
    <source>
        <dbReference type="ARBA" id="ARBA00004496"/>
    </source>
</evidence>
<feature type="repeat" description="WD" evidence="5">
    <location>
        <begin position="10"/>
        <end position="40"/>
    </location>
</feature>
<dbReference type="Pfam" id="PF08324">
    <property type="entry name" value="PUL"/>
    <property type="match status" value="1"/>
</dbReference>
<dbReference type="AlphaFoldDB" id="A0A9P8PM43"/>
<dbReference type="InterPro" id="IPR011989">
    <property type="entry name" value="ARM-like"/>
</dbReference>
<dbReference type="Gene3D" id="2.130.10.10">
    <property type="entry name" value="YVTN repeat-like/Quinoprotein amine dehydrogenase"/>
    <property type="match status" value="1"/>
</dbReference>
<dbReference type="PROSITE" id="PS51394">
    <property type="entry name" value="PFU"/>
    <property type="match status" value="1"/>
</dbReference>
<dbReference type="PANTHER" id="PTHR19849">
    <property type="entry name" value="PHOSPHOLIPASE A-2-ACTIVATING PROTEIN"/>
    <property type="match status" value="1"/>
</dbReference>
<dbReference type="GO" id="GO:0005634">
    <property type="term" value="C:nucleus"/>
    <property type="evidence" value="ECO:0007669"/>
    <property type="project" value="TreeGrafter"/>
</dbReference>
<dbReference type="PRINTS" id="PR00320">
    <property type="entry name" value="GPROTEINBRPT"/>
</dbReference>
<sequence>MPIFKLSATLQGHEDDVRALCSPDADTLVSGSRDSTVRVWRRIDPRSWSEPTINYKSAKFVNSLACYKHAGETFIVSGGNDALVNLTLVDATFDWVDPAYILVGHQNNVCALACKDDLIMSGSWDSTAKVWRKDGTVVYELKGHENSVWGVQIVSATQFVTCGADRTIRVWNGAREVRQWIAHTDVVRDVLLLPDGTLASCSNDTTVKLWTLDGELLKTLRGHQNFVYSLAVLPTGELVSSGEDRTVRVWDKAGKCVQTITLPCISVWKVIALENGDIAAASSDAQVRIFTRVGKRVAARELLDKFEADLQNSTVNDSVYNVNKDTLPGKDILKQPGTTEGETRTVRTEIGTAEVYQWNESKWNKVGEIVNSTSTDKKKEYNGQFYDYVFDVDIADGQPPLKLPYNTNESPYAVADKFLLDNNLPASYSQQVVDFILANTGGASLDQQSGPSSSEPYQDPAYQKQGILPQTEYLQFAKLDETRIRTGFSKLNAKQPVQNQIEPTEFETCMNCQDFKQLATLAGKMISNWDASSKLLGFDILRFTILHTPPFETLFELIKIGLTSQSPKVVMMTIRLLVNIFSAKQWGERVFADPDLMDVIFLDDILDALKTEKLMSITVATFVLNYAVFIRKLRDESLCTKLAAVINKFGVALARDEESAYRLLVAIGTLKPFGTKIDAAVTTELQKYKSPRFDALWTEIK</sequence>
<evidence type="ECO:0000256" key="4">
    <source>
        <dbReference type="ARBA" id="ARBA00022737"/>
    </source>
</evidence>
<dbReference type="SUPFAM" id="SSF50978">
    <property type="entry name" value="WD40 repeat-like"/>
    <property type="match status" value="1"/>
</dbReference>
<dbReference type="InterPro" id="IPR015943">
    <property type="entry name" value="WD40/YVTN_repeat-like_dom_sf"/>
</dbReference>
<dbReference type="InterPro" id="IPR020472">
    <property type="entry name" value="WD40_PAC1"/>
</dbReference>
<keyword evidence="4" id="KW-0677">Repeat</keyword>
<dbReference type="InterPro" id="IPR015155">
    <property type="entry name" value="PFU"/>
</dbReference>